<protein>
    <submittedName>
        <fullName evidence="2">Uncharacterized protein</fullName>
    </submittedName>
</protein>
<keyword evidence="3" id="KW-1185">Reference proteome</keyword>
<dbReference type="AlphaFoldDB" id="B3RLA2"/>
<dbReference type="HOGENOM" id="CLU_050595_0_0_1"/>
<dbReference type="InParanoid" id="B3RLA2"/>
<dbReference type="GO" id="GO:1904262">
    <property type="term" value="P:negative regulation of TORC1 signaling"/>
    <property type="evidence" value="ECO:0000318"/>
    <property type="project" value="GO_Central"/>
</dbReference>
<feature type="region of interest" description="Disordered" evidence="1">
    <location>
        <begin position="171"/>
        <end position="239"/>
    </location>
</feature>
<dbReference type="GO" id="GO:0048011">
    <property type="term" value="P:neurotrophin TRK receptor signaling pathway"/>
    <property type="evidence" value="ECO:0007669"/>
    <property type="project" value="InterPro"/>
</dbReference>
<reference evidence="2 3" key="1">
    <citation type="journal article" date="2008" name="Nature">
        <title>The Trichoplax genome and the nature of placozoans.</title>
        <authorList>
            <person name="Srivastava M."/>
            <person name="Begovic E."/>
            <person name="Chapman J."/>
            <person name="Putnam N.H."/>
            <person name="Hellsten U."/>
            <person name="Kawashima T."/>
            <person name="Kuo A."/>
            <person name="Mitros T."/>
            <person name="Salamov A."/>
            <person name="Carpenter M.L."/>
            <person name="Signorovitch A.Y."/>
            <person name="Moreno M.A."/>
            <person name="Kamm K."/>
            <person name="Grimwood J."/>
            <person name="Schmutz J."/>
            <person name="Shapiro H."/>
            <person name="Grigoriev I.V."/>
            <person name="Buss L.W."/>
            <person name="Schierwater B."/>
            <person name="Dellaporta S.L."/>
            <person name="Rokhsar D.S."/>
        </authorList>
    </citation>
    <scope>NUCLEOTIDE SEQUENCE [LARGE SCALE GENOMIC DNA]</scope>
    <source>
        <strain evidence="2 3">Grell-BS-1999</strain>
    </source>
</reference>
<dbReference type="OrthoDB" id="9992964at2759"/>
<dbReference type="CTD" id="6749148"/>
<dbReference type="RefSeq" id="XP_002107933.1">
    <property type="nucleotide sequence ID" value="XM_002107897.1"/>
</dbReference>
<feature type="compositionally biased region" description="Polar residues" evidence="1">
    <location>
        <begin position="209"/>
        <end position="234"/>
    </location>
</feature>
<gene>
    <name evidence="2" type="ORF">TRIADDRAFT_63504</name>
</gene>
<dbReference type="PhylomeDB" id="B3RLA2"/>
<evidence type="ECO:0000256" key="1">
    <source>
        <dbReference type="SAM" id="MobiDB-lite"/>
    </source>
</evidence>
<organism evidence="2 3">
    <name type="scientific">Trichoplax adhaerens</name>
    <name type="common">Trichoplax reptans</name>
    <dbReference type="NCBI Taxonomy" id="10228"/>
    <lineage>
        <taxon>Eukaryota</taxon>
        <taxon>Metazoa</taxon>
        <taxon>Placozoa</taxon>
        <taxon>Uniplacotomia</taxon>
        <taxon>Trichoplacea</taxon>
        <taxon>Trichoplacidae</taxon>
        <taxon>Trichoplax</taxon>
    </lineage>
</organism>
<dbReference type="OMA" id="CSIYTHA"/>
<evidence type="ECO:0000313" key="2">
    <source>
        <dbReference type="EMBL" id="EDV28731.1"/>
    </source>
</evidence>
<proteinExistence type="predicted"/>
<dbReference type="PANTHER" id="PTHR21844:SF2">
    <property type="entry name" value="PROLINE-RICH AKT1 SUBSTRATE 1"/>
    <property type="match status" value="1"/>
</dbReference>
<dbReference type="GO" id="GO:0005737">
    <property type="term" value="C:cytoplasm"/>
    <property type="evidence" value="ECO:0000318"/>
    <property type="project" value="GO_Central"/>
</dbReference>
<dbReference type="InterPro" id="IPR026682">
    <property type="entry name" value="AKT1S1"/>
</dbReference>
<dbReference type="Pfam" id="PF15798">
    <property type="entry name" value="PRAS"/>
    <property type="match status" value="1"/>
</dbReference>
<dbReference type="Proteomes" id="UP000009022">
    <property type="component" value="Unassembled WGS sequence"/>
</dbReference>
<dbReference type="EMBL" id="DS985241">
    <property type="protein sequence ID" value="EDV28731.1"/>
    <property type="molecule type" value="Genomic_DNA"/>
</dbReference>
<name>B3RLA2_TRIAD</name>
<feature type="region of interest" description="Disordered" evidence="1">
    <location>
        <begin position="257"/>
        <end position="277"/>
    </location>
</feature>
<dbReference type="PANTHER" id="PTHR21844">
    <property type="entry name" value="AKT1 SUBSTRATE 1 PROTEIN"/>
    <property type="match status" value="1"/>
</dbReference>
<dbReference type="GeneID" id="6749148"/>
<dbReference type="STRING" id="10228.B3RLA2"/>
<sequence>MALQEHKFLVRQRAVKEWIICSCVNCNTDTHAIHSRIGLDMVLATRELQPFDEVAATKSDKMRFCPAFRIKIGLRNGTEPNDSRAVLFGEKIRSVFNSIDKISQKYLEVEEHAMKERINSYIAKQKAEYTALKVLIKSHEASLRKVVINATGEDIESNISDAMLEDDGDELPVADDITEDNSHNHHNIDNIANRSQWKQKKPWNDDKTSSYLSQMSRRSAGRQNNVPEMNTSGYQDEDPDALFAMDEDDTTIEKPMQCESDDLSSNSNSHSDDNSLSEEVENVVVGLPATRLRSISRPCANSLPINIGLLERSQKKPIDIEPLPERHDNIAESMKAIANSISKKSTDIFGELPRNRVNTFSKYDKYDYK</sequence>
<dbReference type="KEGG" id="tad:TRIADDRAFT_63504"/>
<accession>B3RLA2</accession>
<evidence type="ECO:0000313" key="3">
    <source>
        <dbReference type="Proteomes" id="UP000009022"/>
    </source>
</evidence>